<dbReference type="Proteomes" id="UP000011626">
    <property type="component" value="Unassembled WGS sequence"/>
</dbReference>
<keyword evidence="4" id="KW-1185">Reference proteome</keyword>
<dbReference type="InterPro" id="IPR013096">
    <property type="entry name" value="Cupin_2"/>
</dbReference>
<dbReference type="PATRIC" id="fig|797114.5.peg.326"/>
<dbReference type="eggNOG" id="arCOG02998">
    <property type="taxonomic scope" value="Archaea"/>
</dbReference>
<evidence type="ECO:0000259" key="2">
    <source>
        <dbReference type="Pfam" id="PF07883"/>
    </source>
</evidence>
<proteinExistence type="predicted"/>
<dbReference type="Pfam" id="PF07883">
    <property type="entry name" value="Cupin_2"/>
    <property type="match status" value="1"/>
</dbReference>
<dbReference type="RefSeq" id="WP_006881984.1">
    <property type="nucleotide sequence ID" value="NZ_AOIU01000005.1"/>
</dbReference>
<dbReference type="Gene3D" id="2.60.120.10">
    <property type="entry name" value="Jelly Rolls"/>
    <property type="match status" value="1"/>
</dbReference>
<evidence type="ECO:0000313" key="3">
    <source>
        <dbReference type="EMBL" id="ELZ29614.1"/>
    </source>
</evidence>
<dbReference type="CDD" id="cd02208">
    <property type="entry name" value="cupin_RmlC-like"/>
    <property type="match status" value="1"/>
</dbReference>
<evidence type="ECO:0000313" key="4">
    <source>
        <dbReference type="Proteomes" id="UP000011626"/>
    </source>
</evidence>
<feature type="domain" description="Cupin type-2" evidence="2">
    <location>
        <begin position="38"/>
        <end position="102"/>
    </location>
</feature>
<dbReference type="EMBL" id="AOIU01000005">
    <property type="protein sequence ID" value="ELZ29614.1"/>
    <property type="molecule type" value="Genomic_DNA"/>
</dbReference>
<reference evidence="3 4" key="1">
    <citation type="journal article" date="2014" name="PLoS Genet.">
        <title>Phylogenetically driven sequencing of extremely halophilic archaea reveals strategies for static and dynamic osmo-response.</title>
        <authorList>
            <person name="Becker E.A."/>
            <person name="Seitzer P.M."/>
            <person name="Tritt A."/>
            <person name="Larsen D."/>
            <person name="Krusor M."/>
            <person name="Yao A.I."/>
            <person name="Wu D."/>
            <person name="Madern D."/>
            <person name="Eisen J.A."/>
            <person name="Darling A.E."/>
            <person name="Facciotti M.T."/>
        </authorList>
    </citation>
    <scope>NUCLEOTIDE SEQUENCE [LARGE SCALE GENOMIC DNA]</scope>
    <source>
        <strain evidence="3 4">2-9-1</strain>
    </source>
</reference>
<evidence type="ECO:0000256" key="1">
    <source>
        <dbReference type="SAM" id="MobiDB-lite"/>
    </source>
</evidence>
<sequence length="131" mass="14577">MGYHQIDPDDLDSTPDYPCDRRGISDAAELAALHLATYEMEPGEQLPRTYHYHDSREEAFYVISGTLHVETPDEEFVVQGDEVFVAEPESPHRAYNPEDADGSVRVLGTGAPKSDIAHPYEPADEDSENAE</sequence>
<feature type="region of interest" description="Disordered" evidence="1">
    <location>
        <begin position="89"/>
        <end position="131"/>
    </location>
</feature>
<organism evidence="3 4">
    <name type="scientific">Halosimplex carlsbadense 2-9-1</name>
    <dbReference type="NCBI Taxonomy" id="797114"/>
    <lineage>
        <taxon>Archaea</taxon>
        <taxon>Methanobacteriati</taxon>
        <taxon>Methanobacteriota</taxon>
        <taxon>Stenosarchaea group</taxon>
        <taxon>Halobacteria</taxon>
        <taxon>Halobacteriales</taxon>
        <taxon>Haloarculaceae</taxon>
        <taxon>Halosimplex</taxon>
    </lineage>
</organism>
<feature type="compositionally biased region" description="Acidic residues" evidence="1">
    <location>
        <begin position="122"/>
        <end position="131"/>
    </location>
</feature>
<name>M0D644_9EURY</name>
<dbReference type="InterPro" id="IPR011051">
    <property type="entry name" value="RmlC_Cupin_sf"/>
</dbReference>
<dbReference type="SUPFAM" id="SSF51182">
    <property type="entry name" value="RmlC-like cupins"/>
    <property type="match status" value="1"/>
</dbReference>
<gene>
    <name evidence="3" type="ORF">C475_01656</name>
</gene>
<protein>
    <submittedName>
        <fullName evidence="3">Cupin</fullName>
    </submittedName>
</protein>
<dbReference type="OrthoDB" id="192542at2157"/>
<dbReference type="AlphaFoldDB" id="M0D644"/>
<dbReference type="STRING" id="797114.C475_01656"/>
<accession>M0D644</accession>
<dbReference type="InterPro" id="IPR014710">
    <property type="entry name" value="RmlC-like_jellyroll"/>
</dbReference>
<comment type="caution">
    <text evidence="3">The sequence shown here is derived from an EMBL/GenBank/DDBJ whole genome shotgun (WGS) entry which is preliminary data.</text>
</comment>